<dbReference type="EMBL" id="FOXD01000017">
    <property type="protein sequence ID" value="SFQ11293.1"/>
    <property type="molecule type" value="Genomic_DNA"/>
</dbReference>
<dbReference type="Proteomes" id="UP000198892">
    <property type="component" value="Unassembled WGS sequence"/>
</dbReference>
<dbReference type="Pfam" id="PF01402">
    <property type="entry name" value="RHH_1"/>
    <property type="match status" value="1"/>
</dbReference>
<sequence length="83" mass="9769">MKRKQFHLSDVEEKMLEQMAEDTGQSEAEVVREAIRQYDHKNKKSSNILVDMAKKAEKEGFPGENNLSEEHDRYIMEIVENEK</sequence>
<evidence type="ECO:0000259" key="1">
    <source>
        <dbReference type="Pfam" id="PF01402"/>
    </source>
</evidence>
<dbReference type="STRING" id="1884432.SAMN05518683_11764"/>
<organism evidence="2 3">
    <name type="scientific">Salibacterium halotolerans</name>
    <dbReference type="NCBI Taxonomy" id="1884432"/>
    <lineage>
        <taxon>Bacteria</taxon>
        <taxon>Bacillati</taxon>
        <taxon>Bacillota</taxon>
        <taxon>Bacilli</taxon>
        <taxon>Bacillales</taxon>
        <taxon>Bacillaceae</taxon>
    </lineage>
</organism>
<dbReference type="Gene3D" id="1.10.1220.10">
    <property type="entry name" value="Met repressor-like"/>
    <property type="match status" value="1"/>
</dbReference>
<protein>
    <submittedName>
        <fullName evidence="2">Ribbon-helix-helix protein, copG family</fullName>
    </submittedName>
</protein>
<dbReference type="CDD" id="cd21631">
    <property type="entry name" value="RHH_CopG_NikR-like"/>
    <property type="match status" value="1"/>
</dbReference>
<evidence type="ECO:0000313" key="3">
    <source>
        <dbReference type="Proteomes" id="UP000198892"/>
    </source>
</evidence>
<reference evidence="3" key="1">
    <citation type="submission" date="2016-10" db="EMBL/GenBank/DDBJ databases">
        <authorList>
            <person name="Varghese N."/>
            <person name="Submissions S."/>
        </authorList>
    </citation>
    <scope>NUCLEOTIDE SEQUENCE [LARGE SCALE GENOMIC DNA]</scope>
    <source>
        <strain evidence="3">S7</strain>
    </source>
</reference>
<dbReference type="RefSeq" id="WP_093338374.1">
    <property type="nucleotide sequence ID" value="NZ_FOXD01000017.1"/>
</dbReference>
<feature type="domain" description="Ribbon-helix-helix protein CopG" evidence="1">
    <location>
        <begin position="7"/>
        <end position="38"/>
    </location>
</feature>
<accession>A0A1I5VV64</accession>
<proteinExistence type="predicted"/>
<keyword evidence="3" id="KW-1185">Reference proteome</keyword>
<dbReference type="InterPro" id="IPR013321">
    <property type="entry name" value="Arc_rbn_hlx_hlx"/>
</dbReference>
<name>A0A1I5VV64_9BACI</name>
<dbReference type="InterPro" id="IPR002145">
    <property type="entry name" value="CopG"/>
</dbReference>
<dbReference type="AlphaFoldDB" id="A0A1I5VV64"/>
<evidence type="ECO:0000313" key="2">
    <source>
        <dbReference type="EMBL" id="SFQ11293.1"/>
    </source>
</evidence>
<gene>
    <name evidence="2" type="ORF">SAMN05518683_11764</name>
</gene>
<dbReference type="GO" id="GO:0006355">
    <property type="term" value="P:regulation of DNA-templated transcription"/>
    <property type="evidence" value="ECO:0007669"/>
    <property type="project" value="InterPro"/>
</dbReference>
<dbReference type="OrthoDB" id="2971305at2"/>